<evidence type="ECO:0000256" key="1">
    <source>
        <dbReference type="ARBA" id="ARBA00004141"/>
    </source>
</evidence>
<dbReference type="GO" id="GO:0005635">
    <property type="term" value="C:nuclear envelope"/>
    <property type="evidence" value="ECO:0007669"/>
    <property type="project" value="TreeGrafter"/>
</dbReference>
<accession>A0A5C3QMV2</accession>
<dbReference type="InterPro" id="IPR050997">
    <property type="entry name" value="MAPEG"/>
</dbReference>
<gene>
    <name evidence="6" type="ORF">BDV98DRAFT_570739</name>
</gene>
<evidence type="ECO:0000256" key="2">
    <source>
        <dbReference type="ARBA" id="ARBA00022692"/>
    </source>
</evidence>
<feature type="transmembrane region" description="Helical" evidence="5">
    <location>
        <begin position="119"/>
        <end position="142"/>
    </location>
</feature>
<dbReference type="PANTHER" id="PTHR10250:SF26">
    <property type="entry name" value="GLUTATHIONE S-TRANSFERASE 3, MITOCHONDRIAL"/>
    <property type="match status" value="1"/>
</dbReference>
<dbReference type="EMBL" id="ML178832">
    <property type="protein sequence ID" value="TFK99723.1"/>
    <property type="molecule type" value="Genomic_DNA"/>
</dbReference>
<evidence type="ECO:0000256" key="3">
    <source>
        <dbReference type="ARBA" id="ARBA00022989"/>
    </source>
</evidence>
<keyword evidence="3 5" id="KW-1133">Transmembrane helix</keyword>
<feature type="transmembrane region" description="Helical" evidence="5">
    <location>
        <begin position="13"/>
        <end position="35"/>
    </location>
</feature>
<reference evidence="6 7" key="1">
    <citation type="journal article" date="2019" name="Nat. Ecol. Evol.">
        <title>Megaphylogeny resolves global patterns of mushroom evolution.</title>
        <authorList>
            <person name="Varga T."/>
            <person name="Krizsan K."/>
            <person name="Foldi C."/>
            <person name="Dima B."/>
            <person name="Sanchez-Garcia M."/>
            <person name="Sanchez-Ramirez S."/>
            <person name="Szollosi G.J."/>
            <person name="Szarkandi J.G."/>
            <person name="Papp V."/>
            <person name="Albert L."/>
            <person name="Andreopoulos W."/>
            <person name="Angelini C."/>
            <person name="Antonin V."/>
            <person name="Barry K.W."/>
            <person name="Bougher N.L."/>
            <person name="Buchanan P."/>
            <person name="Buyck B."/>
            <person name="Bense V."/>
            <person name="Catcheside P."/>
            <person name="Chovatia M."/>
            <person name="Cooper J."/>
            <person name="Damon W."/>
            <person name="Desjardin D."/>
            <person name="Finy P."/>
            <person name="Geml J."/>
            <person name="Haridas S."/>
            <person name="Hughes K."/>
            <person name="Justo A."/>
            <person name="Karasinski D."/>
            <person name="Kautmanova I."/>
            <person name="Kiss B."/>
            <person name="Kocsube S."/>
            <person name="Kotiranta H."/>
            <person name="LaButti K.M."/>
            <person name="Lechner B.E."/>
            <person name="Liimatainen K."/>
            <person name="Lipzen A."/>
            <person name="Lukacs Z."/>
            <person name="Mihaltcheva S."/>
            <person name="Morgado L.N."/>
            <person name="Niskanen T."/>
            <person name="Noordeloos M.E."/>
            <person name="Ohm R.A."/>
            <person name="Ortiz-Santana B."/>
            <person name="Ovrebo C."/>
            <person name="Racz N."/>
            <person name="Riley R."/>
            <person name="Savchenko A."/>
            <person name="Shiryaev A."/>
            <person name="Soop K."/>
            <person name="Spirin V."/>
            <person name="Szebenyi C."/>
            <person name="Tomsovsky M."/>
            <person name="Tulloss R.E."/>
            <person name="Uehling J."/>
            <person name="Grigoriev I.V."/>
            <person name="Vagvolgyi C."/>
            <person name="Papp T."/>
            <person name="Martin F.M."/>
            <person name="Miettinen O."/>
            <person name="Hibbett D.S."/>
            <person name="Nagy L.G."/>
        </authorList>
    </citation>
    <scope>NUCLEOTIDE SEQUENCE [LARGE SCALE GENOMIC DNA]</scope>
    <source>
        <strain evidence="6 7">CBS 309.79</strain>
    </source>
</reference>
<dbReference type="GO" id="GO:0016020">
    <property type="term" value="C:membrane"/>
    <property type="evidence" value="ECO:0007669"/>
    <property type="project" value="UniProtKB-SubCell"/>
</dbReference>
<proteinExistence type="predicted"/>
<feature type="transmembrane region" description="Helical" evidence="5">
    <location>
        <begin position="93"/>
        <end position="113"/>
    </location>
</feature>
<protein>
    <recommendedName>
        <fullName evidence="8">Membrane-associated proteins in eicosanoid and glutathione metabolism</fullName>
    </recommendedName>
</protein>
<dbReference type="PANTHER" id="PTHR10250">
    <property type="entry name" value="MICROSOMAL GLUTATHIONE S-TRANSFERASE"/>
    <property type="match status" value="1"/>
</dbReference>
<dbReference type="AlphaFoldDB" id="A0A5C3QMV2"/>
<comment type="subcellular location">
    <subcellularLocation>
        <location evidence="1">Membrane</location>
        <topology evidence="1">Multi-pass membrane protein</topology>
    </subcellularLocation>
</comment>
<dbReference type="OrthoDB" id="410651at2759"/>
<name>A0A5C3QMV2_9AGAR</name>
<evidence type="ECO:0008006" key="8">
    <source>
        <dbReference type="Google" id="ProtNLM"/>
    </source>
</evidence>
<dbReference type="InterPro" id="IPR023352">
    <property type="entry name" value="MAPEG-like_dom_sf"/>
</dbReference>
<dbReference type="GO" id="GO:0004364">
    <property type="term" value="F:glutathione transferase activity"/>
    <property type="evidence" value="ECO:0007669"/>
    <property type="project" value="TreeGrafter"/>
</dbReference>
<sequence>MAVTIYLPDGFKYLAASMLSTVVLTVVQGSVSMYYRKAAKILYPRVYAEKAEMDANPAAYKFNCAQRVHQNTLENIPAVLTVTALTAVTNPKFAAAGLATFTFGRILYSWGYIATGERYARGGVVGTLAQLSLLGGSIYTVFKLMTAA</sequence>
<dbReference type="Gene3D" id="1.20.120.550">
    <property type="entry name" value="Membrane associated eicosanoid/glutathione metabolism-like domain"/>
    <property type="match status" value="1"/>
</dbReference>
<evidence type="ECO:0000313" key="6">
    <source>
        <dbReference type="EMBL" id="TFK99723.1"/>
    </source>
</evidence>
<organism evidence="6 7">
    <name type="scientific">Pterulicium gracile</name>
    <dbReference type="NCBI Taxonomy" id="1884261"/>
    <lineage>
        <taxon>Eukaryota</taxon>
        <taxon>Fungi</taxon>
        <taxon>Dikarya</taxon>
        <taxon>Basidiomycota</taxon>
        <taxon>Agaricomycotina</taxon>
        <taxon>Agaricomycetes</taxon>
        <taxon>Agaricomycetidae</taxon>
        <taxon>Agaricales</taxon>
        <taxon>Pleurotineae</taxon>
        <taxon>Pterulaceae</taxon>
        <taxon>Pterulicium</taxon>
    </lineage>
</organism>
<dbReference type="SUPFAM" id="SSF161084">
    <property type="entry name" value="MAPEG domain-like"/>
    <property type="match status" value="1"/>
</dbReference>
<keyword evidence="4 5" id="KW-0472">Membrane</keyword>
<dbReference type="InterPro" id="IPR001129">
    <property type="entry name" value="Membr-assoc_MAPEG"/>
</dbReference>
<dbReference type="GO" id="GO:0004602">
    <property type="term" value="F:glutathione peroxidase activity"/>
    <property type="evidence" value="ECO:0007669"/>
    <property type="project" value="TreeGrafter"/>
</dbReference>
<evidence type="ECO:0000256" key="5">
    <source>
        <dbReference type="SAM" id="Phobius"/>
    </source>
</evidence>
<evidence type="ECO:0000313" key="7">
    <source>
        <dbReference type="Proteomes" id="UP000305067"/>
    </source>
</evidence>
<dbReference type="Pfam" id="PF01124">
    <property type="entry name" value="MAPEG"/>
    <property type="match status" value="1"/>
</dbReference>
<evidence type="ECO:0000256" key="4">
    <source>
        <dbReference type="ARBA" id="ARBA00023136"/>
    </source>
</evidence>
<keyword evidence="2 5" id="KW-0812">Transmembrane</keyword>
<dbReference type="Proteomes" id="UP000305067">
    <property type="component" value="Unassembled WGS sequence"/>
</dbReference>
<dbReference type="GO" id="GO:0005783">
    <property type="term" value="C:endoplasmic reticulum"/>
    <property type="evidence" value="ECO:0007669"/>
    <property type="project" value="TreeGrafter"/>
</dbReference>
<keyword evidence="7" id="KW-1185">Reference proteome</keyword>
<dbReference type="STRING" id="1884261.A0A5C3QMV2"/>